<dbReference type="Proteomes" id="UP001218188">
    <property type="component" value="Unassembled WGS sequence"/>
</dbReference>
<dbReference type="EMBL" id="JARJCM010000142">
    <property type="protein sequence ID" value="KAJ7026234.1"/>
    <property type="molecule type" value="Genomic_DNA"/>
</dbReference>
<protein>
    <submittedName>
        <fullName evidence="2">Uncharacterized protein</fullName>
    </submittedName>
</protein>
<gene>
    <name evidence="2" type="ORF">C8F04DRAFT_1268410</name>
</gene>
<feature type="region of interest" description="Disordered" evidence="1">
    <location>
        <begin position="1"/>
        <end position="23"/>
    </location>
</feature>
<dbReference type="AlphaFoldDB" id="A0AAD6SEM6"/>
<accession>A0AAD6SEM6</accession>
<evidence type="ECO:0000313" key="3">
    <source>
        <dbReference type="Proteomes" id="UP001218188"/>
    </source>
</evidence>
<organism evidence="2 3">
    <name type="scientific">Mycena alexandri</name>
    <dbReference type="NCBI Taxonomy" id="1745969"/>
    <lineage>
        <taxon>Eukaryota</taxon>
        <taxon>Fungi</taxon>
        <taxon>Dikarya</taxon>
        <taxon>Basidiomycota</taxon>
        <taxon>Agaricomycotina</taxon>
        <taxon>Agaricomycetes</taxon>
        <taxon>Agaricomycetidae</taxon>
        <taxon>Agaricales</taxon>
        <taxon>Marasmiineae</taxon>
        <taxon>Mycenaceae</taxon>
        <taxon>Mycena</taxon>
    </lineage>
</organism>
<feature type="compositionally biased region" description="Low complexity" evidence="1">
    <location>
        <begin position="166"/>
        <end position="178"/>
    </location>
</feature>
<name>A0AAD6SEM6_9AGAR</name>
<comment type="caution">
    <text evidence="2">The sequence shown here is derived from an EMBL/GenBank/DDBJ whole genome shotgun (WGS) entry which is preliminary data.</text>
</comment>
<sequence length="319" mass="34786">MSRTRCEPRYFPQPGHENTITHDGRKDGRYYVVGAGHCGNGVFTDPKIADRETDGFSGYEKRAAKRWTGVGGVEEIWASFCDRLHRDGCHTGRLPDGWNAPVPVVRGCGPSTSSVAPAAPALAPLNVGERRVDPLVFPAPATSASAPAPATPRQDSKSGGSGNTWASPLVVRSSASPSPLRPPPSIPPDLAREFDSLPSSRCSEPQWGRRILDVSRELDPEHNVELIGLAFSLGAYTESSPNAGYDTDFYYDDDTDEDEAPGPSRMSTGRRYWAVRGLDELFTDVDSAFDALRQNMDRLCYMEVRTSTNSTMLRQFASS</sequence>
<evidence type="ECO:0000313" key="2">
    <source>
        <dbReference type="EMBL" id="KAJ7026234.1"/>
    </source>
</evidence>
<feature type="compositionally biased region" description="Low complexity" evidence="1">
    <location>
        <begin position="139"/>
        <end position="152"/>
    </location>
</feature>
<evidence type="ECO:0000256" key="1">
    <source>
        <dbReference type="SAM" id="MobiDB-lite"/>
    </source>
</evidence>
<proteinExistence type="predicted"/>
<reference evidence="2" key="1">
    <citation type="submission" date="2023-03" db="EMBL/GenBank/DDBJ databases">
        <title>Massive genome expansion in bonnet fungi (Mycena s.s.) driven by repeated elements and novel gene families across ecological guilds.</title>
        <authorList>
            <consortium name="Lawrence Berkeley National Laboratory"/>
            <person name="Harder C.B."/>
            <person name="Miyauchi S."/>
            <person name="Viragh M."/>
            <person name="Kuo A."/>
            <person name="Thoen E."/>
            <person name="Andreopoulos B."/>
            <person name="Lu D."/>
            <person name="Skrede I."/>
            <person name="Drula E."/>
            <person name="Henrissat B."/>
            <person name="Morin E."/>
            <person name="Kohler A."/>
            <person name="Barry K."/>
            <person name="LaButti K."/>
            <person name="Morin E."/>
            <person name="Salamov A."/>
            <person name="Lipzen A."/>
            <person name="Mereny Z."/>
            <person name="Hegedus B."/>
            <person name="Baldrian P."/>
            <person name="Stursova M."/>
            <person name="Weitz H."/>
            <person name="Taylor A."/>
            <person name="Grigoriev I.V."/>
            <person name="Nagy L.G."/>
            <person name="Martin F."/>
            <person name="Kauserud H."/>
        </authorList>
    </citation>
    <scope>NUCLEOTIDE SEQUENCE</scope>
    <source>
        <strain evidence="2">CBHHK200</strain>
    </source>
</reference>
<feature type="region of interest" description="Disordered" evidence="1">
    <location>
        <begin position="139"/>
        <end position="204"/>
    </location>
</feature>
<keyword evidence="3" id="KW-1185">Reference proteome</keyword>